<dbReference type="SMART" id="SM00342">
    <property type="entry name" value="HTH_ARAC"/>
    <property type="match status" value="1"/>
</dbReference>
<dbReference type="PANTHER" id="PTHR46796:SF13">
    <property type="entry name" value="HTH-TYPE TRANSCRIPTIONAL ACTIVATOR RHAS"/>
    <property type="match status" value="1"/>
</dbReference>
<proteinExistence type="predicted"/>
<keyword evidence="1" id="KW-0805">Transcription regulation</keyword>
<sequence length="272" mass="30955">MQYSHHRVSGVMHHNDSKKHYRLRRYVPDTPLANLIEQYWLVNWQLKNGQEHVQRNLPDPNFHLTFDGLGVKLIGPVSKVYQYPMAASGFVIGVKFNAGALNVLLDGPASDYVDKELSASKYFGSGVIDIFETRADGMTDEMIVSALNKFLVRFVEPVTAKQTQVAVLLDCIKNSGEIYTVAQLAQRADLSVRTLQRLFNQYIGLSPKWLLRKYRLHDALDELEANTLTMVELATQLEYADQSHLIRDFKDMLGMSPAQYLSDRYAPENSRS</sequence>
<feature type="domain" description="HTH araC/xylS-type" evidence="4">
    <location>
        <begin position="162"/>
        <end position="263"/>
    </location>
</feature>
<dbReference type="InterPro" id="IPR046532">
    <property type="entry name" value="DUF6597"/>
</dbReference>
<accession>A0ABV7K3V4</accession>
<keyword evidence="6" id="KW-1185">Reference proteome</keyword>
<dbReference type="PANTHER" id="PTHR46796">
    <property type="entry name" value="HTH-TYPE TRANSCRIPTIONAL ACTIVATOR RHAS-RELATED"/>
    <property type="match status" value="1"/>
</dbReference>
<dbReference type="SUPFAM" id="SSF46689">
    <property type="entry name" value="Homeodomain-like"/>
    <property type="match status" value="1"/>
</dbReference>
<evidence type="ECO:0000313" key="6">
    <source>
        <dbReference type="Proteomes" id="UP001595477"/>
    </source>
</evidence>
<dbReference type="PROSITE" id="PS01124">
    <property type="entry name" value="HTH_ARAC_FAMILY_2"/>
    <property type="match status" value="1"/>
</dbReference>
<protein>
    <submittedName>
        <fullName evidence="5">Helix-turn-helix domain-containing protein</fullName>
    </submittedName>
</protein>
<dbReference type="InterPro" id="IPR009057">
    <property type="entry name" value="Homeodomain-like_sf"/>
</dbReference>
<dbReference type="Pfam" id="PF12833">
    <property type="entry name" value="HTH_18"/>
    <property type="match status" value="1"/>
</dbReference>
<dbReference type="RefSeq" id="WP_164464584.1">
    <property type="nucleotide sequence ID" value="NZ_JBHRSX010000100.1"/>
</dbReference>
<dbReference type="InterPro" id="IPR018060">
    <property type="entry name" value="HTH_AraC"/>
</dbReference>
<dbReference type="InterPro" id="IPR050204">
    <property type="entry name" value="AraC_XylS_family_regulators"/>
</dbReference>
<evidence type="ECO:0000256" key="2">
    <source>
        <dbReference type="ARBA" id="ARBA00023125"/>
    </source>
</evidence>
<evidence type="ECO:0000259" key="4">
    <source>
        <dbReference type="PROSITE" id="PS01124"/>
    </source>
</evidence>
<comment type="caution">
    <text evidence="5">The sequence shown here is derived from an EMBL/GenBank/DDBJ whole genome shotgun (WGS) entry which is preliminary data.</text>
</comment>
<dbReference type="Pfam" id="PF20240">
    <property type="entry name" value="DUF6597"/>
    <property type="match status" value="1"/>
</dbReference>
<gene>
    <name evidence="5" type="ORF">ACFOEW_20025</name>
</gene>
<reference evidence="6" key="1">
    <citation type="journal article" date="2019" name="Int. J. Syst. Evol. Microbiol.">
        <title>The Global Catalogue of Microorganisms (GCM) 10K type strain sequencing project: providing services to taxonomists for standard genome sequencing and annotation.</title>
        <authorList>
            <consortium name="The Broad Institute Genomics Platform"/>
            <consortium name="The Broad Institute Genome Sequencing Center for Infectious Disease"/>
            <person name="Wu L."/>
            <person name="Ma J."/>
        </authorList>
    </citation>
    <scope>NUCLEOTIDE SEQUENCE [LARGE SCALE GENOMIC DNA]</scope>
    <source>
        <strain evidence="6">KCTC 52449</strain>
    </source>
</reference>
<evidence type="ECO:0000256" key="3">
    <source>
        <dbReference type="ARBA" id="ARBA00023163"/>
    </source>
</evidence>
<name>A0ABV7K3V4_9ALTE</name>
<organism evidence="5 6">
    <name type="scientific">Alteromonas oceani</name>
    <dbReference type="NCBI Taxonomy" id="2071609"/>
    <lineage>
        <taxon>Bacteria</taxon>
        <taxon>Pseudomonadati</taxon>
        <taxon>Pseudomonadota</taxon>
        <taxon>Gammaproteobacteria</taxon>
        <taxon>Alteromonadales</taxon>
        <taxon>Alteromonadaceae</taxon>
        <taxon>Alteromonas/Salinimonas group</taxon>
        <taxon>Alteromonas</taxon>
    </lineage>
</organism>
<evidence type="ECO:0000256" key="1">
    <source>
        <dbReference type="ARBA" id="ARBA00023015"/>
    </source>
</evidence>
<dbReference type="Gene3D" id="1.10.10.60">
    <property type="entry name" value="Homeodomain-like"/>
    <property type="match status" value="1"/>
</dbReference>
<keyword evidence="3" id="KW-0804">Transcription</keyword>
<evidence type="ECO:0000313" key="5">
    <source>
        <dbReference type="EMBL" id="MFC3204100.1"/>
    </source>
</evidence>
<dbReference type="Proteomes" id="UP001595477">
    <property type="component" value="Unassembled WGS sequence"/>
</dbReference>
<keyword evidence="2" id="KW-0238">DNA-binding</keyword>
<dbReference type="EMBL" id="JBHRSX010000100">
    <property type="protein sequence ID" value="MFC3204100.1"/>
    <property type="molecule type" value="Genomic_DNA"/>
</dbReference>